<dbReference type="PANTHER" id="PTHR11795:SF447">
    <property type="entry name" value="ABC TRANSPORTER PERMEASE PROTEIN"/>
    <property type="match status" value="1"/>
</dbReference>
<comment type="subcellular location">
    <subcellularLocation>
        <location evidence="1">Cell membrane</location>
        <topology evidence="1">Multi-pass membrane protein</topology>
    </subcellularLocation>
</comment>
<reference evidence="11 12" key="2">
    <citation type="journal article" date="2017" name="Genome Biol. Evol.">
        <title>Trajectories and Drivers of Genome Evolution in Surface-Associated Marine Phaeobacter.</title>
        <authorList>
            <person name="Freese H.M."/>
            <person name="Sikorski J."/>
            <person name="Bunk B."/>
            <person name="Scheuner C."/>
            <person name="Meier-Kolthoff J.P."/>
            <person name="Sproer C."/>
            <person name="Gram L."/>
            <person name="Overmann J."/>
        </authorList>
    </citation>
    <scope>NUCLEOTIDE SEQUENCE [LARGE SCALE GENOMIC DNA]</scope>
    <source>
        <strain evidence="11 12">P88</strain>
    </source>
</reference>
<evidence type="ECO:0000256" key="6">
    <source>
        <dbReference type="ARBA" id="ARBA00022989"/>
    </source>
</evidence>
<evidence type="ECO:0000256" key="4">
    <source>
        <dbReference type="ARBA" id="ARBA00022692"/>
    </source>
</evidence>
<evidence type="ECO:0000256" key="1">
    <source>
        <dbReference type="ARBA" id="ARBA00004651"/>
    </source>
</evidence>
<keyword evidence="3" id="KW-1003">Cell membrane</keyword>
<feature type="transmembrane region" description="Helical" evidence="9">
    <location>
        <begin position="517"/>
        <end position="537"/>
    </location>
</feature>
<dbReference type="EMBL" id="CP010725">
    <property type="protein sequence ID" value="AUR00773.1"/>
    <property type="molecule type" value="Genomic_DNA"/>
</dbReference>
<dbReference type="PANTHER" id="PTHR11795">
    <property type="entry name" value="BRANCHED-CHAIN AMINO ACID TRANSPORT SYSTEM PERMEASE PROTEIN LIVH"/>
    <property type="match status" value="1"/>
</dbReference>
<dbReference type="InterPro" id="IPR017779">
    <property type="entry name" value="ABC_UrtB_bac"/>
</dbReference>
<comment type="similarity">
    <text evidence="8">Belongs to the binding-protein-dependent transport system permease family. LivHM subfamily.</text>
</comment>
<organism evidence="11 12">
    <name type="scientific">Phaeobacter inhibens</name>
    <dbReference type="NCBI Taxonomy" id="221822"/>
    <lineage>
        <taxon>Bacteria</taxon>
        <taxon>Pseudomonadati</taxon>
        <taxon>Pseudomonadota</taxon>
        <taxon>Alphaproteobacteria</taxon>
        <taxon>Rhodobacterales</taxon>
        <taxon>Roseobacteraceae</taxon>
        <taxon>Phaeobacter</taxon>
    </lineage>
</organism>
<evidence type="ECO:0000256" key="3">
    <source>
        <dbReference type="ARBA" id="ARBA00022475"/>
    </source>
</evidence>
<feature type="transmembrane region" description="Helical" evidence="9">
    <location>
        <begin position="600"/>
        <end position="627"/>
    </location>
</feature>
<dbReference type="GO" id="GO:0005886">
    <property type="term" value="C:plasma membrane"/>
    <property type="evidence" value="ECO:0007669"/>
    <property type="project" value="UniProtKB-SubCell"/>
</dbReference>
<keyword evidence="4 9" id="KW-0812">Transmembrane</keyword>
<feature type="chain" id="PRO_5018164846" evidence="10">
    <location>
        <begin position="27"/>
        <end position="672"/>
    </location>
</feature>
<evidence type="ECO:0000256" key="9">
    <source>
        <dbReference type="SAM" id="Phobius"/>
    </source>
</evidence>
<feature type="signal peptide" evidence="10">
    <location>
        <begin position="1"/>
        <end position="26"/>
    </location>
</feature>
<evidence type="ECO:0000256" key="8">
    <source>
        <dbReference type="ARBA" id="ARBA00037998"/>
    </source>
</evidence>
<dbReference type="CDD" id="cd06582">
    <property type="entry name" value="TM_PBP1_LivH_like"/>
    <property type="match status" value="1"/>
</dbReference>
<dbReference type="Proteomes" id="UP000236447">
    <property type="component" value="Chromosome"/>
</dbReference>
<evidence type="ECO:0000313" key="11">
    <source>
        <dbReference type="EMBL" id="AUR00773.1"/>
    </source>
</evidence>
<feature type="transmembrane region" description="Helical" evidence="9">
    <location>
        <begin position="568"/>
        <end position="588"/>
    </location>
</feature>
<keyword evidence="2" id="KW-0813">Transport</keyword>
<accession>A0A2I7KDU6</accession>
<gene>
    <name evidence="11" type="primary">urtB</name>
    <name evidence="11" type="ORF">PhaeoP88_03452</name>
</gene>
<sequence precursor="true">MEMTPIMTRFFAAGLLVLWGCLAAMAQTMPPSDLPQTEISSTPDAPLQQLLQSQSDLIIASSRRTIQPAIDAVAQSGLGDVQTLLQLWQGKKLVVRKSDGLFFRGDTIGDSRYELTDLDSGAVVGAVGRADLKQIKPNSGVRALIGTALVRFQLNDPVAATRRAAVTSIGRDPSAEALEPLRASIRSETDDDLRVLKQRQERLLTIRFDNDFKARVAAIKEMSGDLGVDVRAALNPLLDISLQIYPEGEPATGNVAAERRIGEDFSQADAYAALVARGFAEPRLQNDEIRLALEAHIVDGRVAGIPLAQLSDMSTRRRAYGALAASGLARPGPTLSDMTDTVARYQFVDTYNEASSAVTDAAEMALAQSNRKVAFHKAADLALDAISLASIYFLAAIGLAITFGVMGVINMAHGEFIMMGAYTGYVIQLVIPDHTLSILVAIPAAFAVTFGAGIAMERLVIRWLYNRPLETLLATFGISIALQQLAKNIFGTQARPLTAPGWLDGAWIVNDVVSISYIRIAIFVLALGFLALLLFIIRRTRLGLETRAVTQNRNMAASMGINPDRVNMLTFGLGSGIAGIAGVAIGLFAKVTSELGNDYIVQSFMTVVVGGVGSIWGTLAGAVMIGFSQKGIEWFNPSNTLAAQTYMIVLIIIFIQFRPRGIVALRGRAAGD</sequence>
<evidence type="ECO:0000256" key="10">
    <source>
        <dbReference type="SAM" id="SignalP"/>
    </source>
</evidence>
<feature type="transmembrane region" description="Helical" evidence="9">
    <location>
        <begin position="639"/>
        <end position="657"/>
    </location>
</feature>
<evidence type="ECO:0000256" key="2">
    <source>
        <dbReference type="ARBA" id="ARBA00022448"/>
    </source>
</evidence>
<dbReference type="GO" id="GO:0022857">
    <property type="term" value="F:transmembrane transporter activity"/>
    <property type="evidence" value="ECO:0007669"/>
    <property type="project" value="InterPro"/>
</dbReference>
<feature type="transmembrane region" description="Helical" evidence="9">
    <location>
        <begin position="391"/>
        <end position="409"/>
    </location>
</feature>
<keyword evidence="6 9" id="KW-1133">Transmembrane helix</keyword>
<feature type="transmembrane region" description="Helical" evidence="9">
    <location>
        <begin position="438"/>
        <end position="456"/>
    </location>
</feature>
<evidence type="ECO:0000256" key="7">
    <source>
        <dbReference type="ARBA" id="ARBA00023136"/>
    </source>
</evidence>
<keyword evidence="5" id="KW-0029">Amino-acid transport</keyword>
<evidence type="ECO:0000313" key="12">
    <source>
        <dbReference type="Proteomes" id="UP000236447"/>
    </source>
</evidence>
<evidence type="ECO:0000256" key="5">
    <source>
        <dbReference type="ARBA" id="ARBA00022970"/>
    </source>
</evidence>
<name>A0A2I7KDU6_9RHOB</name>
<dbReference type="NCBIfam" id="TIGR03409">
    <property type="entry name" value="urea_trans_UrtB"/>
    <property type="match status" value="1"/>
</dbReference>
<dbReference type="Pfam" id="PF02653">
    <property type="entry name" value="BPD_transp_2"/>
    <property type="match status" value="1"/>
</dbReference>
<proteinExistence type="inferred from homology"/>
<keyword evidence="7 9" id="KW-0472">Membrane</keyword>
<dbReference type="InterPro" id="IPR001851">
    <property type="entry name" value="ABC_transp_permease"/>
</dbReference>
<dbReference type="GO" id="GO:0006865">
    <property type="term" value="P:amino acid transport"/>
    <property type="evidence" value="ECO:0007669"/>
    <property type="project" value="UniProtKB-KW"/>
</dbReference>
<keyword evidence="10" id="KW-0732">Signal</keyword>
<protein>
    <submittedName>
        <fullName evidence="11">Putative urea transporter permease protein UrtB</fullName>
    </submittedName>
</protein>
<dbReference type="AlphaFoldDB" id="A0A2I7KDU6"/>
<dbReference type="InterPro" id="IPR052157">
    <property type="entry name" value="BCAA_transport_permease"/>
</dbReference>
<reference evidence="11 12" key="1">
    <citation type="journal article" date="2017" name="Front. Microbiol.">
        <title>Phaeobacter piscinae sp. nov., a species of the Roseobacter group and potential aquaculture probiont.</title>
        <authorList>
            <person name="Sonnenschein E.C."/>
            <person name="Phippen C.B.W."/>
            <person name="Nielsen K.F."/>
            <person name="Mateiu R.V."/>
            <person name="Melchiorsen J."/>
            <person name="Gram L."/>
            <person name="Overmann J."/>
            <person name="Freese H.M."/>
        </authorList>
    </citation>
    <scope>NUCLEOTIDE SEQUENCE [LARGE SCALE GENOMIC DNA]</scope>
    <source>
        <strain evidence="11 12">P88</strain>
    </source>
</reference>